<evidence type="ECO:0000313" key="3">
    <source>
        <dbReference type="Proteomes" id="UP000297814"/>
    </source>
</evidence>
<feature type="region of interest" description="Disordered" evidence="1">
    <location>
        <begin position="210"/>
        <end position="230"/>
    </location>
</feature>
<accession>A0A4Z1GJD8</accession>
<reference evidence="2 3" key="1">
    <citation type="submission" date="2017-12" db="EMBL/GenBank/DDBJ databases">
        <title>Comparative genomics of Botrytis spp.</title>
        <authorList>
            <person name="Valero-Jimenez C.A."/>
            <person name="Tapia P."/>
            <person name="Veloso J."/>
            <person name="Silva-Moreno E."/>
            <person name="Staats M."/>
            <person name="Valdes J.H."/>
            <person name="Van Kan J.A.L."/>
        </authorList>
    </citation>
    <scope>NUCLEOTIDE SEQUENCE [LARGE SCALE GENOMIC DNA]</scope>
    <source>
        <strain evidence="2 3">Bh0001</strain>
    </source>
</reference>
<proteinExistence type="predicted"/>
<name>A0A4Z1GJD8_9HELO</name>
<gene>
    <name evidence="2" type="ORF">BHYA_0222g00070</name>
</gene>
<organism evidence="2 3">
    <name type="scientific">Botrytis hyacinthi</name>
    <dbReference type="NCBI Taxonomy" id="278943"/>
    <lineage>
        <taxon>Eukaryota</taxon>
        <taxon>Fungi</taxon>
        <taxon>Dikarya</taxon>
        <taxon>Ascomycota</taxon>
        <taxon>Pezizomycotina</taxon>
        <taxon>Leotiomycetes</taxon>
        <taxon>Helotiales</taxon>
        <taxon>Sclerotiniaceae</taxon>
        <taxon>Botrytis</taxon>
    </lineage>
</organism>
<dbReference type="Proteomes" id="UP000297814">
    <property type="component" value="Unassembled WGS sequence"/>
</dbReference>
<feature type="compositionally biased region" description="Basic and acidic residues" evidence="1">
    <location>
        <begin position="211"/>
        <end position="222"/>
    </location>
</feature>
<protein>
    <submittedName>
        <fullName evidence="2">Uncharacterized protein</fullName>
    </submittedName>
</protein>
<dbReference type="AlphaFoldDB" id="A0A4Z1GJD8"/>
<dbReference type="EMBL" id="PQXK01000222">
    <property type="protein sequence ID" value="TGO33897.1"/>
    <property type="molecule type" value="Genomic_DNA"/>
</dbReference>
<comment type="caution">
    <text evidence="2">The sequence shown here is derived from an EMBL/GenBank/DDBJ whole genome shotgun (WGS) entry which is preliminary data.</text>
</comment>
<evidence type="ECO:0000313" key="2">
    <source>
        <dbReference type="EMBL" id="TGO33897.1"/>
    </source>
</evidence>
<evidence type="ECO:0000256" key="1">
    <source>
        <dbReference type="SAM" id="MobiDB-lite"/>
    </source>
</evidence>
<sequence>MEYSYQGVLPLLRTYFADHIGGKAGLCHPARLSQQAIMIRFYMSFLRLSVSCLKEYSFRSRQSHRSSYVPIALAPLRIIEDPASFRVSSSAVFKGKEYTGLDCRIVSTRLGWLEKFGPNIEEETLALQTKRYRSLYPLHGMTYNLISGAEGFIKAKLLLQEALEGLPRGDGRRCRYALPDEDDKNYTTKQHYTGLNRMSQINHIQDGEVTTQHRMEGRDTQRQHFRRISG</sequence>
<keyword evidence="3" id="KW-1185">Reference proteome</keyword>